<keyword evidence="5" id="KW-0966">Cell projection</keyword>
<dbReference type="PANTHER" id="PTHR45912:SF3">
    <property type="entry name" value="CILIA- AND FLAGELLA-ASSOCIATED PROTEIN 47"/>
    <property type="match status" value="1"/>
</dbReference>
<evidence type="ECO:0000259" key="7">
    <source>
        <dbReference type="Pfam" id="PF15780"/>
    </source>
</evidence>
<dbReference type="InterPro" id="IPR031549">
    <property type="entry name" value="ASH"/>
</dbReference>
<comment type="caution">
    <text evidence="10">The sequence shown here is derived from an EMBL/GenBank/DDBJ whole genome shotgun (WGS) entry which is preliminary data.</text>
</comment>
<evidence type="ECO:0000256" key="5">
    <source>
        <dbReference type="ARBA" id="ARBA00023273"/>
    </source>
</evidence>
<sequence>MKKNYPETGFYYFLSNIVGNKGLFLTSVLWLLFSAVTPQVLLAQKAEKRPAVPVICPAKQQDMFTKVNIPKESKDEHQRMLQNEATAEFDVTFGPGAQANPEASAAFEYALDIWATQIVSPVPIKVYADFANLGPGVLASAGPAYNVTNFPGAPEEDVLYPAALANALAGEVLFPDEEYDLIVNLGDGIPWYFGLDGNTPSGLYDFVTVALHEAGHGLGFTTVRGYNNGTGTMRSNGQPSIFGIFMEDGDGDRLLDFPDPSTELGDAFTGGDLYMGGEYAVAALGGERPELYAPSTWQGGSSIAHWDEAAFPAGDVNSLMTPQVGSAESNFDIGDITRGLFKDMGWVINDEGAPTLVATPTSISDEILIGEAVTHTISLSNISDTIANVSLSSSSGTTTIIEFFDPEELMIEPGETDSFTVGLNAAELEKGIYEDTILVVSAETSDTLNIPVYVQVLDGTEAPEISVSPDSLAVTLEQMQTGIEELTISNTGDADLTFSIEVNDDSTTTFPENVIASNNYIRTEGFIEEQFPFAEGGSKSALIRTESNTFNRAVTSLYATDFEDFPLGDINDQQGWISQYDDNWIISDANPEEGDQHFRGVSDGLGGTRPGNILALSPTITPLDEPFMTMTASVNIEGSGVTWEVIPQSPTEGSVVTRVRFNPDGTVDVLADPDFVRIDATTPEGYFDLKIAVDKDDATFSVYFDEELVFTGQGYASIIEQAVFLSAMEEEGSTFDVDNLEITDGDPDAFFVTVSPNSGTVPFGSSTTVDVRFDARALSAGEYHASLLISSNDAENSPIEVPVTLTVVQPPTIEVSPDSLSAAVNVQTDDPPTQTETFTISNTGESTLEFNASTGATEFTPFANDTSGIIAYESLDMSVYGVGNTGSYEEKLANAPKRLAATKSESGQPYSSTYTDSIAYDTGLDFPDDFAGVQTAAYTSALNFDVESDFTLTAVRNGYRTEAVANPVVVLEIYRGGATPNDGELLHTQTFEQASEEGIVVAEVLSQSLSFSAGESFWVVHKYPDGIAFPQGVDANATQRPNTYMFSSDGGASYNPSGFVFFVRALSGGGSEDYISLSPSSGSVSPGESVEVSVTFDGAGLANGMYDTDILINSNDPVTPTATVATHFEVTGQVSEISISDEYLLFNDVFLGAERERTFTISNEGLATLNVTDISSDNSDFTVSTSSATIEAGDSLVVTVNFAPSEQGNINGIITIESDAANDTELQVVVNGVGVEPPIARFDPQEVSETTEAGTTVETEITLVNDGNAPLIYSFPDLAVMSALSNPDVQLNNTEILSFSNASAVEEKGAEDNRVGSEVLYSVGTDNEFGYSWIDSDEPDGPVYAFNDITASGTEITNTLSGDGSAEIEMPFSFEFYGESYTNAIINANGFVAFQEPTASNTWTNSQIPVDNAVNNMIAGFWNDLEPQNFNGSVHYADLGDQFVVQWTNASLYSGTADETVTFQIVLNQNGNIDVYYEDVESASFLNSATVGIENADGTDGAQVAFNTEYVEDGLALRFVKPDIAFTSFISNVSSMSGVVPAGGSKDITVTLDATDLNDGVYYDELRVSTNAPSDSGSTALFELTVIGFPEIEITPDSIQFDSLFVGLTSEASFLIENVGSKDLEITSISNGNTDFVLDETGPITLAPDQSRIVNVEFTPSSVGFIDDEVTIESNDDFGNETAMVYLSGFGIDPPVISLSPDSLSLVVYKGDSTVENISITNSGGSELNYSLTPPYFASAQAANQEGLQYERLEFEKILSKEALDTRVGPAFLNASGGPGTFGYTWVDNNSGGPAYDYIDIRETGELANVGGDGDEQVALPFTFNFFGNDEDSVTIGANGFLTFAPLSGSNFVNQQIPDPANPNLFIAPMWDDIEPQNGGGVYYEGNEDYFIVQYDSVPGFGFPPFIPVPEPVSFQVILFPDGTIKMQYQDVESSSMSTSSTVGLEGPQGLSGLQVIFNNEYLTDELAITFTPPVRGTVAPGETVEVPITFYSDGLDAGETYSGDITVSSNDPVNPELTIPVELEVLALPEIVSFTLINAELNEEIGELLEGEIINLDNYASNSFSVLANVSTEEVGSVVFDFNGEEGFQIENIAPYALAGDYDNGNSFNPVEFPKGINTITATPFTGANGTGKEGESLTVNFEVIDNQPDFCYAESVISYEPGSRKNGRSLPPSRSNPQMALGEPQENDNYNFVALGFGGSITLELGCEVMDHEGNDLLIVETSFRDNNRPCESYPEKAKIEASEDGENWVVLAEEICRDGEVDLADGGLTKASFIRITDISNPDDFAAGNADGYDLDGIMVINNFADSTQTEMVHQVVDQVNIVANEESVEIMAYPNPVKDYVQFDLKGEGDEFHSKLYNVRGELIDHSRFSLESGEDKGRIDMRNLSQGLYHLRLTNAEGGIVSQMKILKN</sequence>
<dbReference type="Pfam" id="PF15780">
    <property type="entry name" value="ASH"/>
    <property type="match status" value="1"/>
</dbReference>
<dbReference type="InterPro" id="IPR026444">
    <property type="entry name" value="Secre_tail"/>
</dbReference>
<feature type="domain" description="Secretion system C-terminal sorting" evidence="8">
    <location>
        <begin position="2337"/>
        <end position="2409"/>
    </location>
</feature>
<dbReference type="Proteomes" id="UP000611723">
    <property type="component" value="Unassembled WGS sequence"/>
</dbReference>
<dbReference type="Pfam" id="PF18962">
    <property type="entry name" value="Por_Secre_tail"/>
    <property type="match status" value="1"/>
</dbReference>
<evidence type="ECO:0000256" key="4">
    <source>
        <dbReference type="ARBA" id="ARBA00023069"/>
    </source>
</evidence>
<feature type="domain" description="Abnormal spindle-like microcephaly-associated protein ASH" evidence="7">
    <location>
        <begin position="1144"/>
        <end position="1222"/>
    </location>
</feature>
<protein>
    <submittedName>
        <fullName evidence="10">Choice-of-anchor D domain-containing protein</fullName>
    </submittedName>
</protein>
<evidence type="ECO:0000256" key="2">
    <source>
        <dbReference type="ARBA" id="ARBA00004496"/>
    </source>
</evidence>
<dbReference type="InterPro" id="IPR053879">
    <property type="entry name" value="HYDIN_VesB_CFA65-like_Ig"/>
</dbReference>
<evidence type="ECO:0000259" key="9">
    <source>
        <dbReference type="Pfam" id="PF22544"/>
    </source>
</evidence>
<accession>A0A935C943</accession>
<evidence type="ECO:0000259" key="8">
    <source>
        <dbReference type="Pfam" id="PF18962"/>
    </source>
</evidence>
<dbReference type="Gene3D" id="2.60.40.10">
    <property type="entry name" value="Immunoglobulins"/>
    <property type="match status" value="6"/>
</dbReference>
<reference evidence="10" key="1">
    <citation type="submission" date="2021-01" db="EMBL/GenBank/DDBJ databases">
        <title>Marivirga aurantiaca sp. nov., isolated from intertidal surface sediments.</title>
        <authorList>
            <person name="Zhang M."/>
        </authorList>
    </citation>
    <scope>NUCLEOTIDE SEQUENCE</scope>
    <source>
        <strain evidence="10">S37H4</strain>
    </source>
</reference>
<evidence type="ECO:0000313" key="11">
    <source>
        <dbReference type="Proteomes" id="UP000611723"/>
    </source>
</evidence>
<dbReference type="EMBL" id="JAEQBW010000005">
    <property type="protein sequence ID" value="MBK6265961.1"/>
    <property type="molecule type" value="Genomic_DNA"/>
</dbReference>
<dbReference type="InterPro" id="IPR013783">
    <property type="entry name" value="Ig-like_fold"/>
</dbReference>
<dbReference type="NCBIfam" id="NF012200">
    <property type="entry name" value="choice_anch_D"/>
    <property type="match status" value="2"/>
</dbReference>
<comment type="subcellular location">
    <subcellularLocation>
        <location evidence="1">Cell projection</location>
        <location evidence="1">Cilium</location>
    </subcellularLocation>
    <subcellularLocation>
        <location evidence="2">Cytoplasm</location>
    </subcellularLocation>
</comment>
<gene>
    <name evidence="10" type="ORF">JKA74_13040</name>
</gene>
<evidence type="ECO:0000313" key="10">
    <source>
        <dbReference type="EMBL" id="MBK6265961.1"/>
    </source>
</evidence>
<evidence type="ECO:0000256" key="3">
    <source>
        <dbReference type="ARBA" id="ARBA00022490"/>
    </source>
</evidence>
<keyword evidence="4" id="KW-0969">Cilium</keyword>
<dbReference type="GO" id="GO:0005737">
    <property type="term" value="C:cytoplasm"/>
    <property type="evidence" value="ECO:0007669"/>
    <property type="project" value="UniProtKB-SubCell"/>
</dbReference>
<keyword evidence="3" id="KW-0963">Cytoplasm</keyword>
<dbReference type="PANTHER" id="PTHR45912">
    <property type="entry name" value="CILIA- AND FLAGELLA-ASSOCIATED PROTEIN 47"/>
    <property type="match status" value="1"/>
</dbReference>
<evidence type="ECO:0000256" key="1">
    <source>
        <dbReference type="ARBA" id="ARBA00004138"/>
    </source>
</evidence>
<feature type="region of interest" description="Disordered" evidence="6">
    <location>
        <begin position="2164"/>
        <end position="2187"/>
    </location>
</feature>
<name>A0A935C943_9BACT</name>
<organism evidence="10 11">
    <name type="scientific">Marivirga aurantiaca</name>
    <dbReference type="NCBI Taxonomy" id="2802615"/>
    <lineage>
        <taxon>Bacteria</taxon>
        <taxon>Pseudomonadati</taxon>
        <taxon>Bacteroidota</taxon>
        <taxon>Cytophagia</taxon>
        <taxon>Cytophagales</taxon>
        <taxon>Marivirgaceae</taxon>
        <taxon>Marivirga</taxon>
    </lineage>
</organism>
<dbReference type="NCBIfam" id="TIGR04183">
    <property type="entry name" value="Por_Secre_tail"/>
    <property type="match status" value="1"/>
</dbReference>
<keyword evidence="11" id="KW-1185">Reference proteome</keyword>
<evidence type="ECO:0000256" key="6">
    <source>
        <dbReference type="SAM" id="MobiDB-lite"/>
    </source>
</evidence>
<feature type="domain" description="HYDIN/VesB/CFA65-like Ig-like" evidence="9">
    <location>
        <begin position="1590"/>
        <end position="1686"/>
    </location>
</feature>
<dbReference type="Pfam" id="PF22544">
    <property type="entry name" value="HYDIN_VesB_CFA65-like_Ig"/>
    <property type="match status" value="1"/>
</dbReference>
<proteinExistence type="predicted"/>
<dbReference type="RefSeq" id="WP_201431634.1">
    <property type="nucleotide sequence ID" value="NZ_JAEQBW010000005.1"/>
</dbReference>